<keyword evidence="1" id="KW-0812">Transmembrane</keyword>
<evidence type="ECO:0000313" key="2">
    <source>
        <dbReference type="EMBL" id="SCJ49922.1"/>
    </source>
</evidence>
<proteinExistence type="predicted"/>
<accession>A0A1C6GXC2</accession>
<organism evidence="2">
    <name type="scientific">uncultured Anaerotruncus sp</name>
    <dbReference type="NCBI Taxonomy" id="905011"/>
    <lineage>
        <taxon>Bacteria</taxon>
        <taxon>Bacillati</taxon>
        <taxon>Bacillota</taxon>
        <taxon>Clostridia</taxon>
        <taxon>Eubacteriales</taxon>
        <taxon>Oscillospiraceae</taxon>
        <taxon>Anaerotruncus</taxon>
        <taxon>environmental samples</taxon>
    </lineage>
</organism>
<sequence length="108" mass="12391">MKLPGETRQIRLFLSLVLIIAGALLIWQGARLKSVPPSTQLQDGRGRLNINVATREQLLEVDIFYPQLVDSALSLRQKRGYFRKEDDLLQIYGVDTESLPVVLQYIFY</sequence>
<feature type="transmembrane region" description="Helical" evidence="1">
    <location>
        <begin position="12"/>
        <end position="30"/>
    </location>
</feature>
<gene>
    <name evidence="2" type="ORF">SAMEA3545359_00584</name>
</gene>
<keyword evidence="1" id="KW-0472">Membrane</keyword>
<dbReference type="AlphaFoldDB" id="A0A1C6GXC2"/>
<dbReference type="SUPFAM" id="SSF47781">
    <property type="entry name" value="RuvA domain 2-like"/>
    <property type="match status" value="1"/>
</dbReference>
<evidence type="ECO:0000256" key="1">
    <source>
        <dbReference type="SAM" id="Phobius"/>
    </source>
</evidence>
<reference evidence="2" key="1">
    <citation type="submission" date="2015-09" db="EMBL/GenBank/DDBJ databases">
        <authorList>
            <consortium name="Pathogen Informatics"/>
        </authorList>
    </citation>
    <scope>NUCLEOTIDE SEQUENCE</scope>
    <source>
        <strain evidence="2">2789STDY5834896</strain>
    </source>
</reference>
<name>A0A1C6GXC2_9FIRM</name>
<dbReference type="InterPro" id="IPR010994">
    <property type="entry name" value="RuvA_2-like"/>
</dbReference>
<keyword evidence="1" id="KW-1133">Transmembrane helix</keyword>
<protein>
    <submittedName>
        <fullName evidence="2">Helix-hairpin-helix motif</fullName>
    </submittedName>
</protein>
<dbReference type="EMBL" id="FMHG01000001">
    <property type="protein sequence ID" value="SCJ49922.1"/>
    <property type="molecule type" value="Genomic_DNA"/>
</dbReference>